<sequence length="108" mass="12092">MGSIDSLYDKIKRHVVAYFTGNGYTDASTGYSAGELQAVVFIMVLAAMFRIFMIPLGIVVILVAAIMVLHFAPVIRVIERENSSDLNRVLFWVFVYFSVIVAVTLWGR</sequence>
<evidence type="ECO:0000313" key="2">
    <source>
        <dbReference type="EMBL" id="RWX72920.1"/>
    </source>
</evidence>
<organism evidence="2 3">
    <name type="scientific">Methanosuratincola subterraneus</name>
    <dbReference type="NCBI Taxonomy" id="2593994"/>
    <lineage>
        <taxon>Archaea</taxon>
        <taxon>Thermoproteota</taxon>
        <taxon>Methanosuratincolia</taxon>
        <taxon>Candidatus Methanomethylicales</taxon>
        <taxon>Candidatus Methanomethylicaceae</taxon>
        <taxon>Candidatus Methanosuratincola (ex Vanwonterghem et al. 2016)</taxon>
    </lineage>
</organism>
<comment type="caution">
    <text evidence="2">The sequence shown here is derived from an EMBL/GenBank/DDBJ whole genome shotgun (WGS) entry which is preliminary data.</text>
</comment>
<protein>
    <submittedName>
        <fullName evidence="2">Uncharacterized protein</fullName>
    </submittedName>
</protein>
<proteinExistence type="predicted"/>
<accession>A0A444L5S5</accession>
<evidence type="ECO:0000313" key="3">
    <source>
        <dbReference type="Proteomes" id="UP000288215"/>
    </source>
</evidence>
<keyword evidence="1" id="KW-0812">Transmembrane</keyword>
<dbReference type="Proteomes" id="UP000288215">
    <property type="component" value="Unassembled WGS sequence"/>
</dbReference>
<name>A0A444L5S5_METS7</name>
<dbReference type="EMBL" id="RXGA01000003">
    <property type="protein sequence ID" value="RWX72920.1"/>
    <property type="molecule type" value="Genomic_DNA"/>
</dbReference>
<feature type="transmembrane region" description="Helical" evidence="1">
    <location>
        <begin position="38"/>
        <end position="69"/>
    </location>
</feature>
<dbReference type="AlphaFoldDB" id="A0A444L5S5"/>
<evidence type="ECO:0000256" key="1">
    <source>
        <dbReference type="SAM" id="Phobius"/>
    </source>
</evidence>
<keyword evidence="1" id="KW-1133">Transmembrane helix</keyword>
<feature type="transmembrane region" description="Helical" evidence="1">
    <location>
        <begin position="89"/>
        <end position="107"/>
    </location>
</feature>
<keyword evidence="1" id="KW-0472">Membrane</keyword>
<gene>
    <name evidence="2" type="ORF">Metus_0894</name>
</gene>
<reference evidence="2 3" key="1">
    <citation type="submission" date="2018-12" db="EMBL/GenBank/DDBJ databases">
        <title>The complete genome of the methanogenic archaea of the candidate phylum Verstraetearchaeota, obtained from the metagenome of underground thermal water.</title>
        <authorList>
            <person name="Kadnikov V.V."/>
            <person name="Mardanov A.V."/>
            <person name="Beletsky A.V."/>
            <person name="Karnachuk O.V."/>
            <person name="Ravin N.V."/>
        </authorList>
    </citation>
    <scope>NUCLEOTIDE SEQUENCE [LARGE SCALE GENOMIC DNA]</scope>
    <source>
        <strain evidence="2">Ch88</strain>
    </source>
</reference>